<dbReference type="PROSITE" id="PS51387">
    <property type="entry name" value="FAD_PCMH"/>
    <property type="match status" value="1"/>
</dbReference>
<dbReference type="InterPro" id="IPR016169">
    <property type="entry name" value="FAD-bd_PCMH_sub2"/>
</dbReference>
<sequence>MQGRQAFAMHLTSLLNSLLLAAAGASAKPAACRCRPTDSCWPKVPEWQALNSSISGNLIAVRPIGLPCHDPTFDSAACQAVNSQTTNSTWRGTEPGAVQQPNWEAWPVTNESCYVDSTRSLACGQGRVPLFSAEVESAQHMQKAVKFAKKHNLRLAIKNTGHCYLGRSSAPYSLRIATHKMKSLDFVDDFVPTGCGKSKRAVKSLGPAVTIGAGVYLMDLYKAVAERNITVVAGLAHTVGPAGGYIQGGGHSPLGAWKGMASDNALEFKVVNSNGDLVVANDYQNQELFWALRGGGGGTFGVVVSVTVRTFPEVPAYVASLAISTNNTDGFWAASRDFHANLPKINDAGGSGYYYLTPQAEAANASTLVVALIFANQSDEATLRTLLTPMVTAIISHVGNDSVTFDLIFAPQTKYFFQESLAGDADTTGQIAILGSRLVSHTFLSTTTGPAHLTQALQAVNAANPGGTVIGHIVAGGQVARNNKIDSALNPAWRKTVVHLVVSSGWSPDATLAEQKAARNRVTHVQVPILKALEPDMGAYLNEADAGEEGWQASFWGSNYEKLYTLKQKLDPTGLFITTRGVGSEDWDEDGLCRVR</sequence>
<dbReference type="Proteomes" id="UP001244011">
    <property type="component" value="Unassembled WGS sequence"/>
</dbReference>
<dbReference type="InterPro" id="IPR006094">
    <property type="entry name" value="Oxid_FAD_bind_N"/>
</dbReference>
<evidence type="ECO:0000256" key="2">
    <source>
        <dbReference type="ARBA" id="ARBA00005466"/>
    </source>
</evidence>
<dbReference type="AlphaFoldDB" id="A0AAJ0BVW6"/>
<comment type="caution">
    <text evidence="8">The sequence shown here is derived from an EMBL/GenBank/DDBJ whole genome shotgun (WGS) entry which is preliminary data.</text>
</comment>
<evidence type="ECO:0000256" key="4">
    <source>
        <dbReference type="ARBA" id="ARBA00022827"/>
    </source>
</evidence>
<dbReference type="InterPro" id="IPR016166">
    <property type="entry name" value="FAD-bd_PCMH"/>
</dbReference>
<dbReference type="InterPro" id="IPR050416">
    <property type="entry name" value="FAD-linked_Oxidoreductase"/>
</dbReference>
<reference evidence="8" key="1">
    <citation type="submission" date="2023-06" db="EMBL/GenBank/DDBJ databases">
        <title>Genome-scale phylogeny and comparative genomics of the fungal order Sordariales.</title>
        <authorList>
            <consortium name="Lawrence Berkeley National Laboratory"/>
            <person name="Hensen N."/>
            <person name="Bonometti L."/>
            <person name="Westerberg I."/>
            <person name="Brannstrom I.O."/>
            <person name="Guillou S."/>
            <person name="Cros-Aarteil S."/>
            <person name="Calhoun S."/>
            <person name="Haridas S."/>
            <person name="Kuo A."/>
            <person name="Mondo S."/>
            <person name="Pangilinan J."/>
            <person name="Riley R."/>
            <person name="Labutti K."/>
            <person name="Andreopoulos B."/>
            <person name="Lipzen A."/>
            <person name="Chen C."/>
            <person name="Yanf M."/>
            <person name="Daum C."/>
            <person name="Ng V."/>
            <person name="Clum A."/>
            <person name="Steindorff A."/>
            <person name="Ohm R."/>
            <person name="Martin F."/>
            <person name="Silar P."/>
            <person name="Natvig D."/>
            <person name="Lalanne C."/>
            <person name="Gautier V."/>
            <person name="Ament-Velasquez S.L."/>
            <person name="Kruys A."/>
            <person name="Hutchinson M.I."/>
            <person name="Powell A.J."/>
            <person name="Barry K."/>
            <person name="Miller A.N."/>
            <person name="Grigoriev I.V."/>
            <person name="Debuchy R."/>
            <person name="Gladieux P."/>
            <person name="Thoren M.H."/>
            <person name="Johannesson H."/>
        </authorList>
    </citation>
    <scope>NUCLEOTIDE SEQUENCE</scope>
    <source>
        <strain evidence="8">8032-3</strain>
    </source>
</reference>
<evidence type="ECO:0000256" key="5">
    <source>
        <dbReference type="ARBA" id="ARBA00023002"/>
    </source>
</evidence>
<dbReference type="SUPFAM" id="SSF56176">
    <property type="entry name" value="FAD-binding/transporter-associated domain-like"/>
    <property type="match status" value="1"/>
</dbReference>
<dbReference type="Pfam" id="PF08031">
    <property type="entry name" value="BBE"/>
    <property type="match status" value="1"/>
</dbReference>
<dbReference type="GO" id="GO:0016491">
    <property type="term" value="F:oxidoreductase activity"/>
    <property type="evidence" value="ECO:0007669"/>
    <property type="project" value="UniProtKB-KW"/>
</dbReference>
<keyword evidence="3" id="KW-0285">Flavoprotein</keyword>
<dbReference type="PANTHER" id="PTHR42973:SF39">
    <property type="entry name" value="FAD-BINDING PCMH-TYPE DOMAIN-CONTAINING PROTEIN"/>
    <property type="match status" value="1"/>
</dbReference>
<keyword evidence="6" id="KW-0732">Signal</keyword>
<dbReference type="GeneID" id="85311700"/>
<evidence type="ECO:0000259" key="7">
    <source>
        <dbReference type="PROSITE" id="PS51387"/>
    </source>
</evidence>
<dbReference type="Pfam" id="PF01565">
    <property type="entry name" value="FAD_binding_4"/>
    <property type="match status" value="1"/>
</dbReference>
<dbReference type="InterPro" id="IPR036318">
    <property type="entry name" value="FAD-bd_PCMH-like_sf"/>
</dbReference>
<accession>A0AAJ0BVW6</accession>
<proteinExistence type="inferred from homology"/>
<protein>
    <submittedName>
        <fullName evidence="8">FAD binding domain-protein</fullName>
    </submittedName>
</protein>
<evidence type="ECO:0000256" key="3">
    <source>
        <dbReference type="ARBA" id="ARBA00022630"/>
    </source>
</evidence>
<dbReference type="RefSeq" id="XP_060281439.1">
    <property type="nucleotide sequence ID" value="XM_060428513.1"/>
</dbReference>
<feature type="domain" description="FAD-binding PCMH-type" evidence="7">
    <location>
        <begin position="123"/>
        <end position="313"/>
    </location>
</feature>
<dbReference type="Gene3D" id="3.30.465.10">
    <property type="match status" value="2"/>
</dbReference>
<organism evidence="8 9">
    <name type="scientific">Phialemonium atrogriseum</name>
    <dbReference type="NCBI Taxonomy" id="1093897"/>
    <lineage>
        <taxon>Eukaryota</taxon>
        <taxon>Fungi</taxon>
        <taxon>Dikarya</taxon>
        <taxon>Ascomycota</taxon>
        <taxon>Pezizomycotina</taxon>
        <taxon>Sordariomycetes</taxon>
        <taxon>Sordariomycetidae</taxon>
        <taxon>Cephalothecales</taxon>
        <taxon>Cephalothecaceae</taxon>
        <taxon>Phialemonium</taxon>
    </lineage>
</organism>
<feature type="signal peptide" evidence="6">
    <location>
        <begin position="1"/>
        <end position="27"/>
    </location>
</feature>
<keyword evidence="4" id="KW-0274">FAD</keyword>
<comment type="cofactor">
    <cofactor evidence="1">
        <name>FAD</name>
        <dbReference type="ChEBI" id="CHEBI:57692"/>
    </cofactor>
</comment>
<keyword evidence="9" id="KW-1185">Reference proteome</keyword>
<dbReference type="EMBL" id="MU839016">
    <property type="protein sequence ID" value="KAK1765226.1"/>
    <property type="molecule type" value="Genomic_DNA"/>
</dbReference>
<evidence type="ECO:0000256" key="6">
    <source>
        <dbReference type="SAM" id="SignalP"/>
    </source>
</evidence>
<evidence type="ECO:0000313" key="8">
    <source>
        <dbReference type="EMBL" id="KAK1765226.1"/>
    </source>
</evidence>
<keyword evidence="5" id="KW-0560">Oxidoreductase</keyword>
<evidence type="ECO:0000256" key="1">
    <source>
        <dbReference type="ARBA" id="ARBA00001974"/>
    </source>
</evidence>
<dbReference type="InterPro" id="IPR012951">
    <property type="entry name" value="BBE"/>
</dbReference>
<evidence type="ECO:0000313" key="9">
    <source>
        <dbReference type="Proteomes" id="UP001244011"/>
    </source>
</evidence>
<gene>
    <name evidence="8" type="ORF">QBC33DRAFT_544946</name>
</gene>
<dbReference type="PANTHER" id="PTHR42973">
    <property type="entry name" value="BINDING OXIDOREDUCTASE, PUTATIVE (AFU_ORTHOLOGUE AFUA_1G17690)-RELATED"/>
    <property type="match status" value="1"/>
</dbReference>
<feature type="chain" id="PRO_5042521001" evidence="6">
    <location>
        <begin position="28"/>
        <end position="596"/>
    </location>
</feature>
<name>A0AAJ0BVW6_9PEZI</name>
<dbReference type="GO" id="GO:0071949">
    <property type="term" value="F:FAD binding"/>
    <property type="evidence" value="ECO:0007669"/>
    <property type="project" value="InterPro"/>
</dbReference>
<comment type="similarity">
    <text evidence="2">Belongs to the oxygen-dependent FAD-linked oxidoreductase family.</text>
</comment>